<reference evidence="1" key="1">
    <citation type="submission" date="2018-05" db="EMBL/GenBank/DDBJ databases">
        <authorList>
            <person name="Lanie J.A."/>
            <person name="Ng W.-L."/>
            <person name="Kazmierczak K.M."/>
            <person name="Andrzejewski T.M."/>
            <person name="Davidsen T.M."/>
            <person name="Wayne K.J."/>
            <person name="Tettelin H."/>
            <person name="Glass J.I."/>
            <person name="Rusch D."/>
            <person name="Podicherti R."/>
            <person name="Tsui H.-C.T."/>
            <person name="Winkler M.E."/>
        </authorList>
    </citation>
    <scope>NUCLEOTIDE SEQUENCE</scope>
</reference>
<accession>A0A382K729</accession>
<proteinExistence type="predicted"/>
<evidence type="ECO:0000313" key="1">
    <source>
        <dbReference type="EMBL" id="SVC19323.1"/>
    </source>
</evidence>
<gene>
    <name evidence="1" type="ORF">METZ01_LOCUS272177</name>
</gene>
<dbReference type="AlphaFoldDB" id="A0A382K729"/>
<organism evidence="1">
    <name type="scientific">marine metagenome</name>
    <dbReference type="NCBI Taxonomy" id="408172"/>
    <lineage>
        <taxon>unclassified sequences</taxon>
        <taxon>metagenomes</taxon>
        <taxon>ecological metagenomes</taxon>
    </lineage>
</organism>
<sequence length="42" mass="5091">MDWQDLYQKQLNENQDLKKQLDIVESILRNFLPVVESKDNQN</sequence>
<dbReference type="EMBL" id="UINC01078338">
    <property type="protein sequence ID" value="SVC19323.1"/>
    <property type="molecule type" value="Genomic_DNA"/>
</dbReference>
<protein>
    <submittedName>
        <fullName evidence="1">Uncharacterized protein</fullName>
    </submittedName>
</protein>
<name>A0A382K729_9ZZZZ</name>